<evidence type="ECO:0000313" key="10">
    <source>
        <dbReference type="EMBL" id="GAA4304387.1"/>
    </source>
</evidence>
<dbReference type="PROSITE" id="PS01124">
    <property type="entry name" value="HTH_ARAC_FAMILY_2"/>
    <property type="match status" value="1"/>
</dbReference>
<accession>A0ABP8FI58</accession>
<keyword evidence="4" id="KW-0227">DNA damage</keyword>
<dbReference type="InterPro" id="IPR014048">
    <property type="entry name" value="MethylDNA_cys_MeTrfase_DNA-bd"/>
</dbReference>
<evidence type="ECO:0000256" key="3">
    <source>
        <dbReference type="ARBA" id="ARBA00022679"/>
    </source>
</evidence>
<proteinExistence type="predicted"/>
<comment type="caution">
    <text evidence="10">The sequence shown here is derived from an EMBL/GenBank/DDBJ whole genome shotgun (WGS) entry which is preliminary data.</text>
</comment>
<gene>
    <name evidence="10" type="ORF">GCM10023143_08750</name>
</gene>
<dbReference type="Proteomes" id="UP001501207">
    <property type="component" value="Unassembled WGS sequence"/>
</dbReference>
<keyword evidence="3" id="KW-0808">Transferase</keyword>
<dbReference type="InterPro" id="IPR018060">
    <property type="entry name" value="HTH_AraC"/>
</dbReference>
<dbReference type="RefSeq" id="WP_344975950.1">
    <property type="nucleotide sequence ID" value="NZ_BAABFN010000001.1"/>
</dbReference>
<dbReference type="SMART" id="SM00342">
    <property type="entry name" value="HTH_ARAC"/>
    <property type="match status" value="1"/>
</dbReference>
<dbReference type="InterPro" id="IPR009057">
    <property type="entry name" value="Homeodomain-like_sf"/>
</dbReference>
<dbReference type="PROSITE" id="PS00374">
    <property type="entry name" value="MGMT"/>
    <property type="match status" value="1"/>
</dbReference>
<dbReference type="Gene3D" id="1.10.10.10">
    <property type="entry name" value="Winged helix-like DNA-binding domain superfamily/Winged helix DNA-binding domain"/>
    <property type="match status" value="1"/>
</dbReference>
<dbReference type="PANTHER" id="PTHR10815:SF13">
    <property type="entry name" value="METHYLATED-DNA--PROTEIN-CYSTEINE METHYLTRANSFERASE"/>
    <property type="match status" value="1"/>
</dbReference>
<evidence type="ECO:0000256" key="8">
    <source>
        <dbReference type="ARBA" id="ARBA00049348"/>
    </source>
</evidence>
<dbReference type="NCBIfam" id="TIGR00589">
    <property type="entry name" value="ogt"/>
    <property type="match status" value="1"/>
</dbReference>
<evidence type="ECO:0000313" key="11">
    <source>
        <dbReference type="Proteomes" id="UP001501207"/>
    </source>
</evidence>
<dbReference type="Pfam" id="PF02870">
    <property type="entry name" value="Methyltransf_1N"/>
    <property type="match status" value="1"/>
</dbReference>
<evidence type="ECO:0000259" key="9">
    <source>
        <dbReference type="PROSITE" id="PS01124"/>
    </source>
</evidence>
<dbReference type="InterPro" id="IPR036388">
    <property type="entry name" value="WH-like_DNA-bd_sf"/>
</dbReference>
<dbReference type="EMBL" id="BAABFN010000001">
    <property type="protein sequence ID" value="GAA4304387.1"/>
    <property type="molecule type" value="Genomic_DNA"/>
</dbReference>
<comment type="catalytic activity">
    <reaction evidence="8">
        <text>a 6-O-methyl-2'-deoxyguanosine in DNA + L-cysteinyl-[protein] = S-methyl-L-cysteinyl-[protein] + a 2'-deoxyguanosine in DNA</text>
        <dbReference type="Rhea" id="RHEA:24000"/>
        <dbReference type="Rhea" id="RHEA-COMP:10131"/>
        <dbReference type="Rhea" id="RHEA-COMP:10132"/>
        <dbReference type="Rhea" id="RHEA-COMP:11367"/>
        <dbReference type="Rhea" id="RHEA-COMP:11368"/>
        <dbReference type="ChEBI" id="CHEBI:29950"/>
        <dbReference type="ChEBI" id="CHEBI:82612"/>
        <dbReference type="ChEBI" id="CHEBI:85445"/>
        <dbReference type="ChEBI" id="CHEBI:85448"/>
        <dbReference type="EC" id="2.1.1.63"/>
    </reaction>
</comment>
<evidence type="ECO:0000256" key="5">
    <source>
        <dbReference type="ARBA" id="ARBA00023015"/>
    </source>
</evidence>
<dbReference type="InterPro" id="IPR001497">
    <property type="entry name" value="MethylDNA_cys_MeTrfase_AS"/>
</dbReference>
<evidence type="ECO:0000256" key="6">
    <source>
        <dbReference type="ARBA" id="ARBA00023163"/>
    </source>
</evidence>
<dbReference type="InterPro" id="IPR008332">
    <property type="entry name" value="MethylG_MeTrfase_N"/>
</dbReference>
<evidence type="ECO:0000256" key="2">
    <source>
        <dbReference type="ARBA" id="ARBA00022603"/>
    </source>
</evidence>
<dbReference type="Pfam" id="PF01035">
    <property type="entry name" value="DNA_binding_1"/>
    <property type="match status" value="1"/>
</dbReference>
<protein>
    <submittedName>
        <fullName evidence="10">Methylated-DNA--[protein]-cysteine S-methyltransferase</fullName>
    </submittedName>
</protein>
<keyword evidence="2" id="KW-0489">Methyltransferase</keyword>
<dbReference type="Gene3D" id="1.10.10.60">
    <property type="entry name" value="Homeodomain-like"/>
    <property type="match status" value="1"/>
</dbReference>
<reference evidence="11" key="1">
    <citation type="journal article" date="2019" name="Int. J. Syst. Evol. Microbiol.">
        <title>The Global Catalogue of Microorganisms (GCM) 10K type strain sequencing project: providing services to taxonomists for standard genome sequencing and annotation.</title>
        <authorList>
            <consortium name="The Broad Institute Genomics Platform"/>
            <consortium name="The Broad Institute Genome Sequencing Center for Infectious Disease"/>
            <person name="Wu L."/>
            <person name="Ma J."/>
        </authorList>
    </citation>
    <scope>NUCLEOTIDE SEQUENCE [LARGE SCALE GENOMIC DNA]</scope>
    <source>
        <strain evidence="11">JCM 17664</strain>
    </source>
</reference>
<feature type="domain" description="HTH araC/xylS-type" evidence="9">
    <location>
        <begin position="13"/>
        <end position="111"/>
    </location>
</feature>
<dbReference type="Gene3D" id="3.30.160.70">
    <property type="entry name" value="Methylated DNA-protein cysteine methyltransferase domain"/>
    <property type="match status" value="1"/>
</dbReference>
<evidence type="ECO:0000256" key="7">
    <source>
        <dbReference type="ARBA" id="ARBA00023204"/>
    </source>
</evidence>
<keyword evidence="11" id="KW-1185">Reference proteome</keyword>
<dbReference type="SUPFAM" id="SSF46689">
    <property type="entry name" value="Homeodomain-like"/>
    <property type="match status" value="1"/>
</dbReference>
<keyword evidence="5" id="KW-0805">Transcription regulation</keyword>
<evidence type="ECO:0000256" key="4">
    <source>
        <dbReference type="ARBA" id="ARBA00022763"/>
    </source>
</evidence>
<keyword evidence="7" id="KW-0234">DNA repair</keyword>
<sequence>MKAQQQLNYNRIAEAIEYIKNNFKKQPTLDEVASKVHLSPFHFQRLFSEWAGTTPKKFLQYISIEHAKKLLDGRQATLFDTAFETGLSGIGRLHDLFINIEGMTPAEYKNGGKNLSVNYSFAESPFGNLIVSSTSKGICYMAFDDDEANALNDLKKKFPNATFQRKLDLIQQNALFIFQNDWSKLPEIKLHLKGTDFQLKVWETLLKIPMGRLSTYGNVAVQIGSPNASRAVGTAVGSNPVAFLIPCHRVIQSSGNIGGYMWGSTRKTAIIGWESAKIDIGKM</sequence>
<dbReference type="SUPFAM" id="SSF53155">
    <property type="entry name" value="Methylated DNA-protein cysteine methyltransferase domain"/>
    <property type="match status" value="1"/>
</dbReference>
<comment type="catalytic activity">
    <reaction evidence="1">
        <text>a 4-O-methyl-thymidine in DNA + L-cysteinyl-[protein] = a thymidine in DNA + S-methyl-L-cysteinyl-[protein]</text>
        <dbReference type="Rhea" id="RHEA:53428"/>
        <dbReference type="Rhea" id="RHEA-COMP:10131"/>
        <dbReference type="Rhea" id="RHEA-COMP:10132"/>
        <dbReference type="Rhea" id="RHEA-COMP:13555"/>
        <dbReference type="Rhea" id="RHEA-COMP:13556"/>
        <dbReference type="ChEBI" id="CHEBI:29950"/>
        <dbReference type="ChEBI" id="CHEBI:82612"/>
        <dbReference type="ChEBI" id="CHEBI:137386"/>
        <dbReference type="ChEBI" id="CHEBI:137387"/>
        <dbReference type="EC" id="2.1.1.63"/>
    </reaction>
</comment>
<name>A0ABP8FI58_9BACT</name>
<dbReference type="Pfam" id="PF12833">
    <property type="entry name" value="HTH_18"/>
    <property type="match status" value="1"/>
</dbReference>
<dbReference type="CDD" id="cd06445">
    <property type="entry name" value="ATase"/>
    <property type="match status" value="1"/>
</dbReference>
<dbReference type="SUPFAM" id="SSF46767">
    <property type="entry name" value="Methylated DNA-protein cysteine methyltransferase, C-terminal domain"/>
    <property type="match status" value="1"/>
</dbReference>
<dbReference type="InterPro" id="IPR036631">
    <property type="entry name" value="MGMT_N_sf"/>
</dbReference>
<keyword evidence="6" id="KW-0804">Transcription</keyword>
<evidence type="ECO:0000256" key="1">
    <source>
        <dbReference type="ARBA" id="ARBA00001286"/>
    </source>
</evidence>
<dbReference type="PANTHER" id="PTHR10815">
    <property type="entry name" value="METHYLATED-DNA--PROTEIN-CYSTEINE METHYLTRANSFERASE"/>
    <property type="match status" value="1"/>
</dbReference>
<organism evidence="10 11">
    <name type="scientific">Compostibacter hankyongensis</name>
    <dbReference type="NCBI Taxonomy" id="1007089"/>
    <lineage>
        <taxon>Bacteria</taxon>
        <taxon>Pseudomonadati</taxon>
        <taxon>Bacteroidota</taxon>
        <taxon>Chitinophagia</taxon>
        <taxon>Chitinophagales</taxon>
        <taxon>Chitinophagaceae</taxon>
        <taxon>Compostibacter</taxon>
    </lineage>
</organism>
<dbReference type="InterPro" id="IPR036217">
    <property type="entry name" value="MethylDNA_cys_MeTrfase_DNAb"/>
</dbReference>